<sequence>MSSKRAKFSSSANEYSKLSSGSSVDSIFDRRRRESSGHIGEKLERDNDDASSGEAPAASSIRATGLLFIPEASDLVLFSTLNAKRTVDEIYTVKVEERESRRRKTLSGGTDARPVSTGSVSIIPSAESGLPVAMGAPLFLVKHLTFSAESTYWHIHISRLVPFDGEAMQKRVSETKRRQKSSAEKELVENKREEKQYTHEVLICGLGAVVGKLEFLARFTTRIESITKFLLKS</sequence>
<comment type="caution">
    <text evidence="3">The sequence shown here is derived from an EMBL/GenBank/DDBJ whole genome shotgun (WGS) entry which is preliminary data.</text>
</comment>
<evidence type="ECO:0000313" key="4">
    <source>
        <dbReference type="Proteomes" id="UP000178129"/>
    </source>
</evidence>
<dbReference type="AlphaFoldDB" id="A0A1E1LQS7"/>
<evidence type="ECO:0000256" key="1">
    <source>
        <dbReference type="SAM" id="Coils"/>
    </source>
</evidence>
<feature type="region of interest" description="Disordered" evidence="2">
    <location>
        <begin position="1"/>
        <end position="56"/>
    </location>
</feature>
<protein>
    <submittedName>
        <fullName evidence="3">Uncharacterized protein</fullName>
    </submittedName>
</protein>
<feature type="compositionally biased region" description="Basic and acidic residues" evidence="2">
    <location>
        <begin position="27"/>
        <end position="45"/>
    </location>
</feature>
<feature type="compositionally biased region" description="Polar residues" evidence="2">
    <location>
        <begin position="8"/>
        <end position="25"/>
    </location>
</feature>
<feature type="coiled-coil region" evidence="1">
    <location>
        <begin position="173"/>
        <end position="200"/>
    </location>
</feature>
<dbReference type="Proteomes" id="UP000178129">
    <property type="component" value="Unassembled WGS sequence"/>
</dbReference>
<reference evidence="4" key="1">
    <citation type="submission" date="2016-03" db="EMBL/GenBank/DDBJ databases">
        <authorList>
            <person name="Ploux O."/>
        </authorList>
    </citation>
    <scope>NUCLEOTIDE SEQUENCE [LARGE SCALE GENOMIC DNA]</scope>
    <source>
        <strain evidence="4">UK7</strain>
    </source>
</reference>
<dbReference type="EMBL" id="FJUW01000077">
    <property type="protein sequence ID" value="CZT12863.1"/>
    <property type="molecule type" value="Genomic_DNA"/>
</dbReference>
<gene>
    <name evidence="3" type="ORF">RCO7_11471</name>
</gene>
<proteinExistence type="predicted"/>
<keyword evidence="1" id="KW-0175">Coiled coil</keyword>
<organism evidence="3 4">
    <name type="scientific">Rhynchosporium graminicola</name>
    <dbReference type="NCBI Taxonomy" id="2792576"/>
    <lineage>
        <taxon>Eukaryota</taxon>
        <taxon>Fungi</taxon>
        <taxon>Dikarya</taxon>
        <taxon>Ascomycota</taxon>
        <taxon>Pezizomycotina</taxon>
        <taxon>Leotiomycetes</taxon>
        <taxon>Helotiales</taxon>
        <taxon>Ploettnerulaceae</taxon>
        <taxon>Rhynchosporium</taxon>
    </lineage>
</organism>
<keyword evidence="4" id="KW-1185">Reference proteome</keyword>
<evidence type="ECO:0000256" key="2">
    <source>
        <dbReference type="SAM" id="MobiDB-lite"/>
    </source>
</evidence>
<name>A0A1E1LQS7_9HELO</name>
<dbReference type="InParanoid" id="A0A1E1LQS7"/>
<evidence type="ECO:0000313" key="3">
    <source>
        <dbReference type="EMBL" id="CZT12863.1"/>
    </source>
</evidence>
<accession>A0A1E1LQS7</accession>